<dbReference type="Gene3D" id="4.10.280.10">
    <property type="entry name" value="Helix-loop-helix DNA-binding domain"/>
    <property type="match status" value="1"/>
</dbReference>
<sequence length="62" mass="7233">MPNLSRENEDIKELLRMIDQLRSELVKTASNEGFSSPNTIRISQLLDSYLVEYQRKMTGMNK</sequence>
<comment type="caution">
    <text evidence="2">The sequence shown here is derived from an EMBL/GenBank/DDBJ whole genome shotgun (WGS) entry which is preliminary data.</text>
</comment>
<evidence type="ECO:0000313" key="2">
    <source>
        <dbReference type="EMBL" id="RVT63579.1"/>
    </source>
</evidence>
<organism evidence="2 3">
    <name type="scientific">Niallia taxi</name>
    <dbReference type="NCBI Taxonomy" id="2499688"/>
    <lineage>
        <taxon>Bacteria</taxon>
        <taxon>Bacillati</taxon>
        <taxon>Bacillota</taxon>
        <taxon>Bacilli</taxon>
        <taxon>Bacillales</taxon>
        <taxon>Bacillaceae</taxon>
        <taxon>Niallia</taxon>
    </lineage>
</organism>
<dbReference type="RefSeq" id="WP_127738056.1">
    <property type="nucleotide sequence ID" value="NZ_CAJCKN010000006.1"/>
</dbReference>
<reference evidence="2 3" key="1">
    <citation type="submission" date="2019-01" db="EMBL/GenBank/DDBJ databases">
        <title>Bacillus sp. M5HDSG1-1, whole genome shotgun sequence.</title>
        <authorList>
            <person name="Tuo L."/>
        </authorList>
    </citation>
    <scope>NUCLEOTIDE SEQUENCE [LARGE SCALE GENOMIC DNA]</scope>
    <source>
        <strain evidence="2 3">M5HDSG1-1</strain>
    </source>
</reference>
<evidence type="ECO:0000256" key="1">
    <source>
        <dbReference type="SAM" id="Coils"/>
    </source>
</evidence>
<feature type="coiled-coil region" evidence="1">
    <location>
        <begin position="4"/>
        <end position="31"/>
    </location>
</feature>
<dbReference type="GeneID" id="87618994"/>
<evidence type="ECO:0000313" key="3">
    <source>
        <dbReference type="Proteomes" id="UP000288024"/>
    </source>
</evidence>
<accession>A0A3S2W4L4</accession>
<keyword evidence="3" id="KW-1185">Reference proteome</keyword>
<protein>
    <submittedName>
        <fullName evidence="2">Aspartyl-phosphate phosphatase Spo0E family protein</fullName>
    </submittedName>
</protein>
<dbReference type="GO" id="GO:0046983">
    <property type="term" value="F:protein dimerization activity"/>
    <property type="evidence" value="ECO:0007669"/>
    <property type="project" value="InterPro"/>
</dbReference>
<gene>
    <name evidence="2" type="ORF">EM808_09920</name>
</gene>
<keyword evidence="1" id="KW-0175">Coiled coil</keyword>
<proteinExistence type="predicted"/>
<dbReference type="InterPro" id="IPR036638">
    <property type="entry name" value="HLH_DNA-bd_sf"/>
</dbReference>
<dbReference type="Proteomes" id="UP000288024">
    <property type="component" value="Unassembled WGS sequence"/>
</dbReference>
<dbReference type="GO" id="GO:0043937">
    <property type="term" value="P:regulation of sporulation"/>
    <property type="evidence" value="ECO:0007669"/>
    <property type="project" value="InterPro"/>
</dbReference>
<name>A0A3S2W4L4_9BACI</name>
<dbReference type="InterPro" id="IPR037208">
    <property type="entry name" value="Spo0E-like_sf"/>
</dbReference>
<dbReference type="AlphaFoldDB" id="A0A3S2W4L4"/>
<dbReference type="Pfam" id="PF09388">
    <property type="entry name" value="SpoOE-like"/>
    <property type="match status" value="1"/>
</dbReference>
<dbReference type="EMBL" id="RZTZ01000003">
    <property type="protein sequence ID" value="RVT63579.1"/>
    <property type="molecule type" value="Genomic_DNA"/>
</dbReference>
<dbReference type="InterPro" id="IPR018540">
    <property type="entry name" value="Spo0E-like"/>
</dbReference>
<dbReference type="SUPFAM" id="SSF140500">
    <property type="entry name" value="BAS1536-like"/>
    <property type="match status" value="1"/>
</dbReference>